<dbReference type="InterPro" id="IPR026856">
    <property type="entry name" value="Sialidase_fam"/>
</dbReference>
<dbReference type="AlphaFoldDB" id="A0A521BY64"/>
<proteinExistence type="inferred from homology"/>
<dbReference type="GO" id="GO:0006689">
    <property type="term" value="P:ganglioside catabolic process"/>
    <property type="evidence" value="ECO:0007669"/>
    <property type="project" value="TreeGrafter"/>
</dbReference>
<evidence type="ECO:0000313" key="6">
    <source>
        <dbReference type="EMBL" id="SMO52142.1"/>
    </source>
</evidence>
<dbReference type="Proteomes" id="UP000319040">
    <property type="component" value="Unassembled WGS sequence"/>
</dbReference>
<dbReference type="PANTHER" id="PTHR10628">
    <property type="entry name" value="SIALIDASE"/>
    <property type="match status" value="1"/>
</dbReference>
<reference evidence="6 7" key="1">
    <citation type="submission" date="2017-05" db="EMBL/GenBank/DDBJ databases">
        <authorList>
            <person name="Varghese N."/>
            <person name="Submissions S."/>
        </authorList>
    </citation>
    <scope>NUCLEOTIDE SEQUENCE [LARGE SCALE GENOMIC DNA]</scope>
    <source>
        <strain evidence="6 7">DSM 27040</strain>
    </source>
</reference>
<dbReference type="EMBL" id="FXTB01000002">
    <property type="protein sequence ID" value="SMO52142.1"/>
    <property type="molecule type" value="Genomic_DNA"/>
</dbReference>
<dbReference type="RefSeq" id="WP_185957466.1">
    <property type="nucleotide sequence ID" value="NZ_FXTB01000002.1"/>
</dbReference>
<evidence type="ECO:0000256" key="4">
    <source>
        <dbReference type="SAM" id="SignalP"/>
    </source>
</evidence>
<comment type="similarity">
    <text evidence="2">Belongs to the glycosyl hydrolase 33 family.</text>
</comment>
<dbReference type="PANTHER" id="PTHR10628:SF30">
    <property type="entry name" value="EXO-ALPHA-SIALIDASE"/>
    <property type="match status" value="1"/>
</dbReference>
<protein>
    <recommendedName>
        <fullName evidence="3">exo-alpha-sialidase</fullName>
        <ecNumber evidence="3">3.2.1.18</ecNumber>
    </recommendedName>
</protein>
<evidence type="ECO:0000256" key="2">
    <source>
        <dbReference type="ARBA" id="ARBA00009348"/>
    </source>
</evidence>
<gene>
    <name evidence="6" type="ORF">SAMN06265379_102207</name>
</gene>
<keyword evidence="7" id="KW-1185">Reference proteome</keyword>
<feature type="chain" id="PRO_5021861695" description="exo-alpha-sialidase" evidence="4">
    <location>
        <begin position="25"/>
        <end position="960"/>
    </location>
</feature>
<evidence type="ECO:0000259" key="5">
    <source>
        <dbReference type="Pfam" id="PF13088"/>
    </source>
</evidence>
<dbReference type="GO" id="GO:0016020">
    <property type="term" value="C:membrane"/>
    <property type="evidence" value="ECO:0007669"/>
    <property type="project" value="TreeGrafter"/>
</dbReference>
<keyword evidence="4" id="KW-0732">Signal</keyword>
<dbReference type="SUPFAM" id="SSF50939">
    <property type="entry name" value="Sialidases"/>
    <property type="match status" value="1"/>
</dbReference>
<sequence>MKKRLSLFITLGFTLFILGFSTKAQVTPVVSTEAEPIWYSIESACTAPLGGGSYTGPTNLLGYALYPNTAENRIYARIAQGGDDELWALVDVDGVVKLKNKGSGLYMNLSHSLDATGGSFEFGALGDNQFWMRGGHNSYTLIWNGLKCDRWNSNQKDSNTAYYFKQHGDPKIILGATITIATNLKESLVGTNPGYISTGSPAIAQLDAAIADAQAVFDSNEETPDYSGATSALHTAMETFRNTARNPVMLSTPENETWYYLVSAATNDYCKNKVIVNRSSEPGVRLQFDDRKVDPNMLWKIVDAGSGKYGIQNMASDLFIAQDITQGTSTTIAPYNINPLAPSVQFSLYIDGTNPLHCQQNGSVIVAWPGGVDSPSAWRLEEVSNIQVPASITEVDVNHMQVTTGIGNSNFAFTQFSVNVEGFTGSPALEEVVVNLEGTTNLSDVQNLRIYDLGSDLRFNPAEHTLVGAAQSAAGNISFTISPAYNLSYGTNRFALVCDVSANALEGNLIKGSVHTAKLSGQTEFTVANPSPAFASTIFLAQHTLFSPGDYGSMFYRIPAIVTANDGSLVTATDKRINHDRDLPADIDLYIKRSVDNGITWSEPLMIAGQDTETGYGDAALVVEKESGKIFCLMASDRGFFQSTPASPIRIVVCESADNGITWSAPLDITNSIYGAGSSNPISQNWNGVFVASGRGLQLQNGRLMFAVAVRGTTDGIDNYVIYSDDKGATWNINTNMVHRHGDESKLAQRNNGDVIISIRNAGTREWNISQDNGDTWGTSTNHPDLIDPNCNGEIMTYTSTLDGYDKNRMLHSLAYASNRSNVSMLISYDEGLTFPIVKTICPAPSAYSTFTILEDGTIGMYYEDGSIGGGFDMVFVRFSLEWLTDGADIYMDPNVSVDNITQDSYKVWSSNKQIIVEGLPANSYQIYNISGIKVSTNKNLSTGIYIVDLGTQKVKVFVK</sequence>
<comment type="catalytic activity">
    <reaction evidence="1">
        <text>Hydrolysis of alpha-(2-&gt;3)-, alpha-(2-&gt;6)-, alpha-(2-&gt;8)- glycosidic linkages of terminal sialic acid residues in oligosaccharides, glycoproteins, glycolipids, colominic acid and synthetic substrates.</text>
        <dbReference type="EC" id="3.2.1.18"/>
    </reaction>
</comment>
<organism evidence="6 7">
    <name type="scientific">Saccharicrinis carchari</name>
    <dbReference type="NCBI Taxonomy" id="1168039"/>
    <lineage>
        <taxon>Bacteria</taxon>
        <taxon>Pseudomonadati</taxon>
        <taxon>Bacteroidota</taxon>
        <taxon>Bacteroidia</taxon>
        <taxon>Marinilabiliales</taxon>
        <taxon>Marinilabiliaceae</taxon>
        <taxon>Saccharicrinis</taxon>
    </lineage>
</organism>
<evidence type="ECO:0000313" key="7">
    <source>
        <dbReference type="Proteomes" id="UP000319040"/>
    </source>
</evidence>
<dbReference type="InterPro" id="IPR036278">
    <property type="entry name" value="Sialidase_sf"/>
</dbReference>
<accession>A0A521BY64</accession>
<feature type="signal peptide" evidence="4">
    <location>
        <begin position="1"/>
        <end position="24"/>
    </location>
</feature>
<dbReference type="Gene3D" id="2.120.10.10">
    <property type="match status" value="1"/>
</dbReference>
<dbReference type="EC" id="3.2.1.18" evidence="3"/>
<dbReference type="CDD" id="cd15482">
    <property type="entry name" value="Sialidase_non-viral"/>
    <property type="match status" value="1"/>
</dbReference>
<dbReference type="GO" id="GO:0005737">
    <property type="term" value="C:cytoplasm"/>
    <property type="evidence" value="ECO:0007669"/>
    <property type="project" value="TreeGrafter"/>
</dbReference>
<dbReference type="Gene3D" id="1.20.1270.90">
    <property type="entry name" value="AF1782-like"/>
    <property type="match status" value="1"/>
</dbReference>
<evidence type="ECO:0000256" key="3">
    <source>
        <dbReference type="ARBA" id="ARBA00012733"/>
    </source>
</evidence>
<dbReference type="GO" id="GO:0009313">
    <property type="term" value="P:oligosaccharide catabolic process"/>
    <property type="evidence" value="ECO:0007669"/>
    <property type="project" value="TreeGrafter"/>
</dbReference>
<evidence type="ECO:0000256" key="1">
    <source>
        <dbReference type="ARBA" id="ARBA00000427"/>
    </source>
</evidence>
<dbReference type="GO" id="GO:0004308">
    <property type="term" value="F:exo-alpha-sialidase activity"/>
    <property type="evidence" value="ECO:0007669"/>
    <property type="project" value="UniProtKB-EC"/>
</dbReference>
<dbReference type="InterPro" id="IPR011040">
    <property type="entry name" value="Sialidase"/>
</dbReference>
<feature type="domain" description="Sialidase" evidence="5">
    <location>
        <begin position="585"/>
        <end position="861"/>
    </location>
</feature>
<dbReference type="Pfam" id="PF13088">
    <property type="entry name" value="BNR_2"/>
    <property type="match status" value="1"/>
</dbReference>
<name>A0A521BY64_SACCC</name>